<evidence type="ECO:0000256" key="2">
    <source>
        <dbReference type="SAM" id="Phobius"/>
    </source>
</evidence>
<feature type="region of interest" description="Disordered" evidence="1">
    <location>
        <begin position="208"/>
        <end position="237"/>
    </location>
</feature>
<evidence type="ECO:0000313" key="4">
    <source>
        <dbReference type="Proteomes" id="UP001329825"/>
    </source>
</evidence>
<dbReference type="PANTHER" id="PTHR37848">
    <property type="entry name" value="EXPRESSED PROTEIN"/>
    <property type="match status" value="1"/>
</dbReference>
<keyword evidence="2" id="KW-0472">Membrane</keyword>
<name>A0ABZ1D893_9TREE</name>
<feature type="compositionally biased region" description="Polar residues" evidence="1">
    <location>
        <begin position="1"/>
        <end position="18"/>
    </location>
</feature>
<feature type="region of interest" description="Disordered" evidence="1">
    <location>
        <begin position="1"/>
        <end position="43"/>
    </location>
</feature>
<organism evidence="3 4">
    <name type="scientific">Kwoniella shivajii</name>
    <dbReference type="NCBI Taxonomy" id="564305"/>
    <lineage>
        <taxon>Eukaryota</taxon>
        <taxon>Fungi</taxon>
        <taxon>Dikarya</taxon>
        <taxon>Basidiomycota</taxon>
        <taxon>Agaricomycotina</taxon>
        <taxon>Tremellomycetes</taxon>
        <taxon>Tremellales</taxon>
        <taxon>Cryptococcaceae</taxon>
        <taxon>Kwoniella</taxon>
    </lineage>
</organism>
<dbReference type="PANTHER" id="PTHR37848:SF1">
    <property type="entry name" value="SUN DOMAIN-CONTAINING PROTEIN"/>
    <property type="match status" value="1"/>
</dbReference>
<feature type="transmembrane region" description="Helical" evidence="2">
    <location>
        <begin position="366"/>
        <end position="383"/>
    </location>
</feature>
<evidence type="ECO:0000256" key="1">
    <source>
        <dbReference type="SAM" id="MobiDB-lite"/>
    </source>
</evidence>
<sequence length="498" mass="56815">MTRKSATPTDDQSGLSEGNKSDSSSSSDLASDTSQIESSKSLRPNEIPAHLFLGNENFEDLFEVSGQPPDEMSSIEVYQRGRYVESWDPKLSDPETLYQFLRYQASIPPNMTIRCRGISYVKLSKELCKNCQKHGKRKKAKKDVHKVQSKNQTAPERIVDFNFTIGLNDILNHDHTSGRIDTWTSSPSMPTYRGSHWARFAAQSHLSGTHLPGSLGPMRRFPLTRAGKTPSRKEASRWSEWETYREKRGVPGWVNMETIPDFWERFSVAMGSSKDPNKSVSSLSKNQASLREWCEAFCADKGILKEFWLTKEISGWDFHTLKRALRNTILSTGYEGKEVEIHFNYEPKYVVVRSNNWFSKALGSPFIYFLSWVTAVYPLFYVFKCVFPRIGGAPWSVACANYALKAYKPLPTTYPDESLTSAQDRVSTLRHTHPEVPENAILQYGPDGIYYLVGKREGEWFKEWEAKIKLAVKKKFKGVLDEKIEIDNMAAKNLDGYQ</sequence>
<accession>A0ABZ1D893</accession>
<reference evidence="3 4" key="1">
    <citation type="submission" date="2024-01" db="EMBL/GenBank/DDBJ databases">
        <title>Comparative genomics of Cryptococcus and Kwoniella reveals pathogenesis evolution and contrasting modes of karyotype evolution via chromosome fusion or intercentromeric recombination.</title>
        <authorList>
            <person name="Coelho M.A."/>
            <person name="David-Palma M."/>
            <person name="Shea T."/>
            <person name="Bowers K."/>
            <person name="McGinley-Smith S."/>
            <person name="Mohammad A.W."/>
            <person name="Gnirke A."/>
            <person name="Yurkov A.M."/>
            <person name="Nowrousian M."/>
            <person name="Sun S."/>
            <person name="Cuomo C.A."/>
            <person name="Heitman J."/>
        </authorList>
    </citation>
    <scope>NUCLEOTIDE SEQUENCE [LARGE SCALE GENOMIC DNA]</scope>
    <source>
        <strain evidence="3">CBS 11374</strain>
    </source>
</reference>
<keyword evidence="4" id="KW-1185">Reference proteome</keyword>
<keyword evidence="2" id="KW-1133">Transmembrane helix</keyword>
<gene>
    <name evidence="3" type="ORF">IL334_005843</name>
</gene>
<dbReference type="GeneID" id="87957973"/>
<dbReference type="Proteomes" id="UP001329825">
    <property type="component" value="Chromosome 8"/>
</dbReference>
<proteinExistence type="predicted"/>
<protein>
    <submittedName>
        <fullName evidence="3">Uncharacterized protein</fullName>
    </submittedName>
</protein>
<feature type="compositionally biased region" description="Low complexity" evidence="1">
    <location>
        <begin position="21"/>
        <end position="34"/>
    </location>
</feature>
<dbReference type="EMBL" id="CP141888">
    <property type="protein sequence ID" value="WRT68862.1"/>
    <property type="molecule type" value="Genomic_DNA"/>
</dbReference>
<keyword evidence="2" id="KW-0812">Transmembrane</keyword>
<dbReference type="RefSeq" id="XP_062793601.1">
    <property type="nucleotide sequence ID" value="XM_062937550.1"/>
</dbReference>
<evidence type="ECO:0000313" key="3">
    <source>
        <dbReference type="EMBL" id="WRT68862.1"/>
    </source>
</evidence>